<keyword evidence="3" id="KW-1185">Reference proteome</keyword>
<dbReference type="PANTHER" id="PTHR13170">
    <property type="entry name" value="O-GLCNACASE"/>
    <property type="match status" value="1"/>
</dbReference>
<dbReference type="Proteomes" id="UP000763557">
    <property type="component" value="Unassembled WGS sequence"/>
</dbReference>
<name>A0ABX2EVN4_9PSEU</name>
<reference evidence="2 3" key="1">
    <citation type="submission" date="2020-01" db="EMBL/GenBank/DDBJ databases">
        <title>Kibdelosporangium persica a novel Actinomycetes from a hot desert in Iran.</title>
        <authorList>
            <person name="Safaei N."/>
            <person name="Zaburannyi N."/>
            <person name="Mueller R."/>
            <person name="Wink J."/>
        </authorList>
    </citation>
    <scope>NUCLEOTIDE SEQUENCE [LARGE SCALE GENOMIC DNA]</scope>
    <source>
        <strain evidence="2 3">4NS15</strain>
    </source>
</reference>
<evidence type="ECO:0000313" key="3">
    <source>
        <dbReference type="Proteomes" id="UP000763557"/>
    </source>
</evidence>
<dbReference type="Gene3D" id="3.40.630.30">
    <property type="match status" value="1"/>
</dbReference>
<comment type="caution">
    <text evidence="2">The sequence shown here is derived from an EMBL/GenBank/DDBJ whole genome shotgun (WGS) entry which is preliminary data.</text>
</comment>
<evidence type="ECO:0000313" key="2">
    <source>
        <dbReference type="EMBL" id="NRN62900.1"/>
    </source>
</evidence>
<gene>
    <name evidence="2" type="ORF">GC106_1010</name>
</gene>
<dbReference type="InterPro" id="IPR016181">
    <property type="entry name" value="Acyl_CoA_acyltransferase"/>
</dbReference>
<evidence type="ECO:0000259" key="1">
    <source>
        <dbReference type="PROSITE" id="PS51186"/>
    </source>
</evidence>
<protein>
    <submittedName>
        <fullName evidence="2">N-acetyltransferase</fullName>
    </submittedName>
</protein>
<dbReference type="SUPFAM" id="SSF55729">
    <property type="entry name" value="Acyl-CoA N-acyltransferases (Nat)"/>
    <property type="match status" value="1"/>
</dbReference>
<feature type="domain" description="N-acetyltransferase" evidence="1">
    <location>
        <begin position="2"/>
        <end position="201"/>
    </location>
</feature>
<sequence length="201" mass="22462">MINVRPGRLDDLDALYRICLQTGDAGEDATALYEDPQLLGHIFVGPYAVLEPSLAFVAEDAEGVSGFIVGALDTKAFEAELERDWWPELRTQYPDPPEDAVLTEDQKLMRVIHHPYTTPEEYLDRYPSHLHINLLPRTQGQGVGGRLMTTLFDALRAKGSQGVHLGVWAANTRAIGFYRHLGFTEIDRSETGFTFGMSLRS</sequence>
<dbReference type="PANTHER" id="PTHR13170:SF16">
    <property type="entry name" value="PROTEIN O-GLCNACASE"/>
    <property type="match status" value="1"/>
</dbReference>
<accession>A0ABX2EVN4</accession>
<dbReference type="InterPro" id="IPR000182">
    <property type="entry name" value="GNAT_dom"/>
</dbReference>
<dbReference type="EMBL" id="JAAATY010000001">
    <property type="protein sequence ID" value="NRN62900.1"/>
    <property type="molecule type" value="Genomic_DNA"/>
</dbReference>
<dbReference type="PROSITE" id="PS51186">
    <property type="entry name" value="GNAT"/>
    <property type="match status" value="1"/>
</dbReference>
<dbReference type="InterPro" id="IPR051822">
    <property type="entry name" value="Glycosyl_Hydrolase_84"/>
</dbReference>
<dbReference type="RefSeq" id="WP_173123171.1">
    <property type="nucleotide sequence ID" value="NZ_CBCSGW010000022.1"/>
</dbReference>
<dbReference type="Pfam" id="PF00583">
    <property type="entry name" value="Acetyltransf_1"/>
    <property type="match status" value="1"/>
</dbReference>
<proteinExistence type="predicted"/>
<organism evidence="2 3">
    <name type="scientific">Kibdelosporangium persicum</name>
    <dbReference type="NCBI Taxonomy" id="2698649"/>
    <lineage>
        <taxon>Bacteria</taxon>
        <taxon>Bacillati</taxon>
        <taxon>Actinomycetota</taxon>
        <taxon>Actinomycetes</taxon>
        <taxon>Pseudonocardiales</taxon>
        <taxon>Pseudonocardiaceae</taxon>
        <taxon>Kibdelosporangium</taxon>
    </lineage>
</organism>